<dbReference type="GO" id="GO:0000492">
    <property type="term" value="P:box C/D snoRNP assembly"/>
    <property type="evidence" value="ECO:0007669"/>
    <property type="project" value="TreeGrafter"/>
</dbReference>
<dbReference type="Pfam" id="PF10453">
    <property type="entry name" value="NUFIP1"/>
    <property type="match status" value="1"/>
</dbReference>
<dbReference type="SMART" id="SM00356">
    <property type="entry name" value="ZnF_C3H1"/>
    <property type="match status" value="1"/>
</dbReference>
<dbReference type="GeneID" id="30171118"/>
<feature type="compositionally biased region" description="Low complexity" evidence="2">
    <location>
        <begin position="365"/>
        <end position="380"/>
    </location>
</feature>
<evidence type="ECO:0000259" key="3">
    <source>
        <dbReference type="PROSITE" id="PS50103"/>
    </source>
</evidence>
<dbReference type="InterPro" id="IPR000571">
    <property type="entry name" value="Znf_CCCH"/>
</dbReference>
<feature type="compositionally biased region" description="Basic and acidic residues" evidence="2">
    <location>
        <begin position="344"/>
        <end position="354"/>
    </location>
</feature>
<gene>
    <name evidence="4" type="ORF">I206_02749</name>
    <name evidence="5" type="ORF">I206_102402</name>
</gene>
<reference evidence="4" key="3">
    <citation type="submission" date="2016-07" db="EMBL/GenBank/DDBJ databases">
        <title>Evolution of pathogenesis and genome organization in the Tremellales.</title>
        <authorList>
            <person name="Cuomo C."/>
            <person name="Litvintseva A."/>
            <person name="Heitman J."/>
            <person name="Chen Y."/>
            <person name="Sun S."/>
            <person name="Springer D."/>
            <person name="Dromer F."/>
            <person name="Young S."/>
            <person name="Zeng Q."/>
            <person name="Chapman S."/>
            <person name="Gujja S."/>
            <person name="Saif S."/>
            <person name="Birren B."/>
        </authorList>
    </citation>
    <scope>NUCLEOTIDE SEQUENCE</scope>
    <source>
        <strain evidence="4">CBS 10737</strain>
    </source>
</reference>
<feature type="compositionally biased region" description="Polar residues" evidence="2">
    <location>
        <begin position="323"/>
        <end position="343"/>
    </location>
</feature>
<name>A0A1B9I584_9TREE</name>
<evidence type="ECO:0000313" key="4">
    <source>
        <dbReference type="EMBL" id="OCF50693.1"/>
    </source>
</evidence>
<dbReference type="EMBL" id="KI894009">
    <property type="protein sequence ID" value="OCF50693.1"/>
    <property type="molecule type" value="Genomic_DNA"/>
</dbReference>
<protein>
    <recommendedName>
        <fullName evidence="3">C3H1-type domain-containing protein</fullName>
    </recommendedName>
</protein>
<feature type="region of interest" description="Disordered" evidence="2">
    <location>
        <begin position="226"/>
        <end position="411"/>
    </location>
</feature>
<feature type="compositionally biased region" description="Basic and acidic residues" evidence="2">
    <location>
        <begin position="232"/>
        <end position="241"/>
    </location>
</feature>
<reference evidence="5" key="4">
    <citation type="submission" date="2024-02" db="EMBL/GenBank/DDBJ databases">
        <title>Comparative genomics of Cryptococcus and Kwoniella reveals pathogenesis evolution and contrasting modes of karyotype evolution via chromosome fusion or intercentromeric recombination.</title>
        <authorList>
            <person name="Coelho M.A."/>
            <person name="David-Palma M."/>
            <person name="Shea T."/>
            <person name="Bowers K."/>
            <person name="McGinley-Smith S."/>
            <person name="Mohammad A.W."/>
            <person name="Gnirke A."/>
            <person name="Yurkov A.M."/>
            <person name="Nowrousian M."/>
            <person name="Sun S."/>
            <person name="Cuomo C.A."/>
            <person name="Heitman J."/>
        </authorList>
    </citation>
    <scope>NUCLEOTIDE SEQUENCE</scope>
    <source>
        <strain evidence="5">CBS 10737</strain>
    </source>
</reference>
<sequence length="532" mass="58352">MNNQHGLPARPNFSTPAQSGLAQPRAGPSQPRPPSQTRSGPSRSVQTPTYTPNSFPSQQYAGGYMPQPQYAGYGMGYQPNLSGGYPSFYPQQNYQQFPTPMSFFPPSQPQINSSGYTYSSTYTQAQVQPPNKRQRPNNTMPQEATTGGMWRNCSQPGCKFVGPSDKVETHEEDRHLIFVNGKMAERSEEEERFARRKGPLPPIQGTTITLNTPEEIEKWIAERKAKWPSRKRISEKEDERAAAIARGEVPARGQRKGKKMDAASLAEEWGKEVIPQALREGRGGRAERGSRGRGRGADRARGQGRDRGRGRGGHRGGHMGQMTESVDQGWTRLSTLPSVSPEKQSVELKSDKEALLALEGYDTPSSATTSSESDSGSESSSESESESDSETSSSSESEANQKEKTDVIKPSIDVGGKSIMEIPKEICTFAQQGTCKFGAKCKKSHEGQEEILSRKPAPRQPNLFKKPNHFARPSMLGSLLSNPIQNTISQISQTIRFLVANDMLEGVELKPGDAQKAEEEKNKVTEVNTSGA</sequence>
<dbReference type="RefSeq" id="XP_019011912.1">
    <property type="nucleotide sequence ID" value="XM_019154509.1"/>
</dbReference>
<feature type="region of interest" description="Disordered" evidence="2">
    <location>
        <begin position="122"/>
        <end position="152"/>
    </location>
</feature>
<dbReference type="OrthoDB" id="273070at2759"/>
<dbReference type="PROSITE" id="PS50103">
    <property type="entry name" value="ZF_C3H1"/>
    <property type="match status" value="1"/>
</dbReference>
<dbReference type="KEGG" id="kpin:30171118"/>
<evidence type="ECO:0000313" key="6">
    <source>
        <dbReference type="Proteomes" id="UP000094020"/>
    </source>
</evidence>
<feature type="compositionally biased region" description="Basic and acidic residues" evidence="2">
    <location>
        <begin position="511"/>
        <end position="524"/>
    </location>
</feature>
<feature type="compositionally biased region" description="Polar residues" evidence="2">
    <location>
        <begin position="45"/>
        <end position="60"/>
    </location>
</feature>
<evidence type="ECO:0000256" key="2">
    <source>
        <dbReference type="SAM" id="MobiDB-lite"/>
    </source>
</evidence>
<reference evidence="4" key="1">
    <citation type="submission" date="2013-07" db="EMBL/GenBank/DDBJ databases">
        <title>The Genome Sequence of Cryptococcus pinus CBS10737.</title>
        <authorList>
            <consortium name="The Broad Institute Genome Sequencing Platform"/>
            <person name="Cuomo C."/>
            <person name="Litvintseva A."/>
            <person name="Chen Y."/>
            <person name="Heitman J."/>
            <person name="Sun S."/>
            <person name="Springer D."/>
            <person name="Dromer F."/>
            <person name="Young S.K."/>
            <person name="Zeng Q."/>
            <person name="Gargeya S."/>
            <person name="Fitzgerald M."/>
            <person name="Abouelleil A."/>
            <person name="Alvarado L."/>
            <person name="Berlin A.M."/>
            <person name="Chapman S.B."/>
            <person name="Dewar J."/>
            <person name="Goldberg J."/>
            <person name="Griggs A."/>
            <person name="Gujja S."/>
            <person name="Hansen M."/>
            <person name="Howarth C."/>
            <person name="Imamovic A."/>
            <person name="Larimer J."/>
            <person name="McCowan C."/>
            <person name="Murphy C."/>
            <person name="Pearson M."/>
            <person name="Priest M."/>
            <person name="Roberts A."/>
            <person name="Saif S."/>
            <person name="Shea T."/>
            <person name="Sykes S."/>
            <person name="Wortman J."/>
            <person name="Nusbaum C."/>
            <person name="Birren B."/>
        </authorList>
    </citation>
    <scope>NUCLEOTIDE SEQUENCE [LARGE SCALE GENOMIC DNA]</scope>
    <source>
        <strain evidence="4">CBS 10737</strain>
    </source>
</reference>
<keyword evidence="1" id="KW-0863">Zinc-finger</keyword>
<feature type="zinc finger region" description="C3H1-type" evidence="1">
    <location>
        <begin position="421"/>
        <end position="448"/>
    </location>
</feature>
<keyword evidence="1" id="KW-0479">Metal-binding</keyword>
<dbReference type="AlphaFoldDB" id="A0A1B9I584"/>
<dbReference type="InterPro" id="IPR019496">
    <property type="entry name" value="NUFIP1_cons_dom"/>
</dbReference>
<dbReference type="STRING" id="1296096.A0A1B9I584"/>
<organism evidence="4">
    <name type="scientific">Kwoniella pini CBS 10737</name>
    <dbReference type="NCBI Taxonomy" id="1296096"/>
    <lineage>
        <taxon>Eukaryota</taxon>
        <taxon>Fungi</taxon>
        <taxon>Dikarya</taxon>
        <taxon>Basidiomycota</taxon>
        <taxon>Agaricomycotina</taxon>
        <taxon>Tremellomycetes</taxon>
        <taxon>Tremellales</taxon>
        <taxon>Cryptococcaceae</taxon>
        <taxon>Kwoniella</taxon>
    </lineage>
</organism>
<accession>A0A1B9I584</accession>
<feature type="region of interest" description="Disordered" evidence="2">
    <location>
        <begin position="1"/>
        <end position="89"/>
    </location>
</feature>
<keyword evidence="1" id="KW-0862">Zinc</keyword>
<dbReference type="PANTHER" id="PTHR13309">
    <property type="entry name" value="NUCLEAR FRAGILE X MENTAL RETARDATION PROTEIN INTERACTING PROTEIN 1"/>
    <property type="match status" value="1"/>
</dbReference>
<dbReference type="GO" id="GO:0005634">
    <property type="term" value="C:nucleus"/>
    <property type="evidence" value="ECO:0007669"/>
    <property type="project" value="TreeGrafter"/>
</dbReference>
<dbReference type="GO" id="GO:0003723">
    <property type="term" value="F:RNA binding"/>
    <property type="evidence" value="ECO:0007669"/>
    <property type="project" value="InterPro"/>
</dbReference>
<feature type="domain" description="C3H1-type" evidence="3">
    <location>
        <begin position="421"/>
        <end position="448"/>
    </location>
</feature>
<evidence type="ECO:0000256" key="1">
    <source>
        <dbReference type="PROSITE-ProRule" id="PRU00723"/>
    </source>
</evidence>
<feature type="compositionally biased region" description="Polar residues" evidence="2">
    <location>
        <begin position="12"/>
        <end position="21"/>
    </location>
</feature>
<feature type="compositionally biased region" description="Basic and acidic residues" evidence="2">
    <location>
        <begin position="279"/>
        <end position="309"/>
    </location>
</feature>
<evidence type="ECO:0000313" key="5">
    <source>
        <dbReference type="EMBL" id="WWC68473.1"/>
    </source>
</evidence>
<feature type="region of interest" description="Disordered" evidence="2">
    <location>
        <begin position="511"/>
        <end position="532"/>
    </location>
</feature>
<dbReference type="InterPro" id="IPR039136">
    <property type="entry name" value="NUFIP1-like"/>
</dbReference>
<feature type="compositionally biased region" description="Low complexity" evidence="2">
    <location>
        <begin position="35"/>
        <end position="44"/>
    </location>
</feature>
<dbReference type="EMBL" id="CP144521">
    <property type="protein sequence ID" value="WWC68473.1"/>
    <property type="molecule type" value="Genomic_DNA"/>
</dbReference>
<feature type="compositionally biased region" description="Polar residues" evidence="2">
    <location>
        <begin position="124"/>
        <end position="145"/>
    </location>
</feature>
<proteinExistence type="predicted"/>
<dbReference type="GO" id="GO:0008270">
    <property type="term" value="F:zinc ion binding"/>
    <property type="evidence" value="ECO:0007669"/>
    <property type="project" value="UniProtKB-KW"/>
</dbReference>
<feature type="region of interest" description="Disordered" evidence="2">
    <location>
        <begin position="179"/>
        <end position="207"/>
    </location>
</feature>
<dbReference type="PANTHER" id="PTHR13309:SF0">
    <property type="entry name" value="FMR1-INTERACTING PROTEIN NUFIP1"/>
    <property type="match status" value="1"/>
</dbReference>
<reference evidence="5" key="2">
    <citation type="submission" date="2013-07" db="EMBL/GenBank/DDBJ databases">
        <authorList>
            <consortium name="The Broad Institute Genome Sequencing Platform"/>
            <person name="Cuomo C."/>
            <person name="Litvintseva A."/>
            <person name="Chen Y."/>
            <person name="Heitman J."/>
            <person name="Sun S."/>
            <person name="Springer D."/>
            <person name="Dromer F."/>
            <person name="Young S.K."/>
            <person name="Zeng Q."/>
            <person name="Gargeya S."/>
            <person name="Fitzgerald M."/>
            <person name="Abouelleil A."/>
            <person name="Alvarado L."/>
            <person name="Berlin A.M."/>
            <person name="Chapman S.B."/>
            <person name="Dewar J."/>
            <person name="Goldberg J."/>
            <person name="Griggs A."/>
            <person name="Gujja S."/>
            <person name="Hansen M."/>
            <person name="Howarth C."/>
            <person name="Imamovic A."/>
            <person name="Larimer J."/>
            <person name="McCowan C."/>
            <person name="Murphy C."/>
            <person name="Pearson M."/>
            <person name="Priest M."/>
            <person name="Roberts A."/>
            <person name="Saif S."/>
            <person name="Shea T."/>
            <person name="Sykes S."/>
            <person name="Wortman J."/>
            <person name="Nusbaum C."/>
            <person name="Birren B."/>
        </authorList>
    </citation>
    <scope>NUCLEOTIDE SEQUENCE</scope>
    <source>
        <strain evidence="5">CBS 10737</strain>
    </source>
</reference>
<keyword evidence="6" id="KW-1185">Reference proteome</keyword>
<dbReference type="Proteomes" id="UP000094020">
    <property type="component" value="Chromosome 3"/>
</dbReference>